<dbReference type="CDD" id="cd15482">
    <property type="entry name" value="Sialidase_non-viral"/>
    <property type="match status" value="2"/>
</dbReference>
<dbReference type="RefSeq" id="WP_308460979.1">
    <property type="nucleotide sequence ID" value="NZ_CP045702.1"/>
</dbReference>
<sequence>MNAMRKWPIGATAVLALILTACSTNTGPTDKADHTDTGKGAAADHDAHATPIRHVHGLGIDPADQRLYVASHDGLFTTGKGGTAVRVGDSEDDFMGFTVVGAKTFLASGHPAPDATAGQANHGLIESTDAGKTWKPRSLGGEADFHALELAQGAIYGYDSTSALLRVSKDGATWDDRARIQALDIAVSPGDPDTVLATTADGLAKSTDGGTTFAAGRQPAMAFVSWATPDALYGLDDWGGLHRSNDEGTTWHKTGTVPGGQAQALTAVTDRRVLAAGQDGVYESTDGGKSFTKRLAVASGDAH</sequence>
<dbReference type="Proteomes" id="UP000515307">
    <property type="component" value="Chromosome"/>
</dbReference>
<evidence type="ECO:0000313" key="2">
    <source>
        <dbReference type="EMBL" id="QNE76382.1"/>
    </source>
</evidence>
<reference evidence="3" key="1">
    <citation type="submission" date="2019-10" db="EMBL/GenBank/DDBJ databases">
        <title>Antimicrobial potential of Antarctic Bacteria.</title>
        <authorList>
            <person name="Benaud N."/>
            <person name="Edwards R.J."/>
            <person name="Ferrari B.C."/>
        </authorList>
    </citation>
    <scope>NUCLEOTIDE SEQUENCE [LARGE SCALE GENOMIC DNA]</scope>
    <source>
        <strain evidence="3">NBSH44</strain>
    </source>
</reference>
<organism evidence="2 3">
    <name type="scientific">Streptomyces finlayi</name>
    <dbReference type="NCBI Taxonomy" id="67296"/>
    <lineage>
        <taxon>Bacteria</taxon>
        <taxon>Bacillati</taxon>
        <taxon>Actinomycetota</taxon>
        <taxon>Actinomycetes</taxon>
        <taxon>Kitasatosporales</taxon>
        <taxon>Streptomycetaceae</taxon>
        <taxon>Streptomyces</taxon>
    </lineage>
</organism>
<keyword evidence="3" id="KW-1185">Reference proteome</keyword>
<dbReference type="AlphaFoldDB" id="A0A7G7BM17"/>
<proteinExistence type="predicted"/>
<feature type="chain" id="PRO_5038620758" evidence="1">
    <location>
        <begin position="27"/>
        <end position="303"/>
    </location>
</feature>
<name>A0A7G7BM17_9ACTN</name>
<dbReference type="InterPro" id="IPR054817">
    <property type="entry name" value="Glycosyl_F510_1955-like"/>
</dbReference>
<dbReference type="SUPFAM" id="SSF110296">
    <property type="entry name" value="Oligoxyloglucan reducing end-specific cellobiohydrolase"/>
    <property type="match status" value="1"/>
</dbReference>
<dbReference type="InterPro" id="IPR015943">
    <property type="entry name" value="WD40/YVTN_repeat-like_dom_sf"/>
</dbReference>
<dbReference type="KEGG" id="sfiy:F0344_18680"/>
<dbReference type="PROSITE" id="PS51257">
    <property type="entry name" value="PROKAR_LIPOPROTEIN"/>
    <property type="match status" value="1"/>
</dbReference>
<feature type="signal peptide" evidence="1">
    <location>
        <begin position="1"/>
        <end position="26"/>
    </location>
</feature>
<dbReference type="Gene3D" id="2.130.10.10">
    <property type="entry name" value="YVTN repeat-like/Quinoprotein amine dehydrogenase"/>
    <property type="match status" value="2"/>
</dbReference>
<gene>
    <name evidence="2" type="ORF">F0344_18680</name>
</gene>
<evidence type="ECO:0000256" key="1">
    <source>
        <dbReference type="SAM" id="SignalP"/>
    </source>
</evidence>
<protein>
    <submittedName>
        <fullName evidence="2">Exo-alpha-sialidase</fullName>
    </submittedName>
</protein>
<evidence type="ECO:0000313" key="3">
    <source>
        <dbReference type="Proteomes" id="UP000515307"/>
    </source>
</evidence>
<dbReference type="EMBL" id="CP045702">
    <property type="protein sequence ID" value="QNE76382.1"/>
    <property type="molecule type" value="Genomic_DNA"/>
</dbReference>
<dbReference type="NCBIfam" id="NF045728">
    <property type="entry name" value="glycosyl_F510_1955"/>
    <property type="match status" value="1"/>
</dbReference>
<keyword evidence="1" id="KW-0732">Signal</keyword>
<accession>A0A7G7BM17</accession>